<dbReference type="Proteomes" id="UP000008810">
    <property type="component" value="Chromosome 4"/>
</dbReference>
<dbReference type="GO" id="GO:0042742">
    <property type="term" value="P:defense response to bacterium"/>
    <property type="evidence" value="ECO:0007669"/>
    <property type="project" value="UniProtKB-ARBA"/>
</dbReference>
<evidence type="ECO:0000256" key="1">
    <source>
        <dbReference type="ARBA" id="ARBA00022737"/>
    </source>
</evidence>
<dbReference type="EMBL" id="CM000883">
    <property type="protein sequence ID" value="PNT63182.1"/>
    <property type="molecule type" value="Genomic_DNA"/>
</dbReference>
<dbReference type="Gene3D" id="1.10.10.10">
    <property type="entry name" value="Winged helix-like DNA-binding domain superfamily/Winged helix DNA-binding domain"/>
    <property type="match status" value="1"/>
</dbReference>
<keyword evidence="1" id="KW-0677">Repeat</keyword>
<reference evidence="6" key="2">
    <citation type="submission" date="2017-06" db="EMBL/GenBank/DDBJ databases">
        <title>WGS assembly of Brachypodium distachyon.</title>
        <authorList>
            <consortium name="The International Brachypodium Initiative"/>
            <person name="Lucas S."/>
            <person name="Harmon-Smith M."/>
            <person name="Lail K."/>
            <person name="Tice H."/>
            <person name="Grimwood J."/>
            <person name="Bruce D."/>
            <person name="Barry K."/>
            <person name="Shu S."/>
            <person name="Lindquist E."/>
            <person name="Wang M."/>
            <person name="Pitluck S."/>
            <person name="Vogel J.P."/>
            <person name="Garvin D.F."/>
            <person name="Mockler T.C."/>
            <person name="Schmutz J."/>
            <person name="Rokhsar D."/>
            <person name="Bevan M.W."/>
        </authorList>
    </citation>
    <scope>NUCLEOTIDE SEQUENCE</scope>
    <source>
        <strain evidence="6">Bd21</strain>
    </source>
</reference>
<dbReference type="GO" id="GO:0098542">
    <property type="term" value="P:defense response to other organism"/>
    <property type="evidence" value="ECO:0000318"/>
    <property type="project" value="GO_Central"/>
</dbReference>
<dbReference type="Pfam" id="PF23598">
    <property type="entry name" value="LRR_14"/>
    <property type="match status" value="2"/>
</dbReference>
<evidence type="ECO:0000259" key="4">
    <source>
        <dbReference type="Pfam" id="PF23559"/>
    </source>
</evidence>
<dbReference type="Pfam" id="PF00931">
    <property type="entry name" value="NB-ARC"/>
    <property type="match status" value="1"/>
</dbReference>
<dbReference type="Gramene" id="PNT63182">
    <property type="protein sequence ID" value="PNT63182"/>
    <property type="gene ID" value="BRADI_4g12735v3"/>
</dbReference>
<evidence type="ECO:0000259" key="5">
    <source>
        <dbReference type="Pfam" id="PF23598"/>
    </source>
</evidence>
<dbReference type="InterPro" id="IPR036388">
    <property type="entry name" value="WH-like_DNA-bd_sf"/>
</dbReference>
<dbReference type="Gene3D" id="3.40.50.300">
    <property type="entry name" value="P-loop containing nucleotide triphosphate hydrolases"/>
    <property type="match status" value="1"/>
</dbReference>
<dbReference type="GO" id="GO:0009626">
    <property type="term" value="P:plant-type hypersensitive response"/>
    <property type="evidence" value="ECO:0007669"/>
    <property type="project" value="UniProtKB-ARBA"/>
</dbReference>
<keyword evidence="2" id="KW-0611">Plant defense</keyword>
<dbReference type="InterPro" id="IPR032675">
    <property type="entry name" value="LRR_dom_sf"/>
</dbReference>
<dbReference type="SUPFAM" id="SSF52540">
    <property type="entry name" value="P-loop containing nucleoside triphosphate hydrolases"/>
    <property type="match status" value="1"/>
</dbReference>
<dbReference type="Gene3D" id="1.20.5.4130">
    <property type="match status" value="1"/>
</dbReference>
<dbReference type="InterPro" id="IPR058922">
    <property type="entry name" value="WHD_DRP"/>
</dbReference>
<dbReference type="Pfam" id="PF23559">
    <property type="entry name" value="WHD_DRP"/>
    <property type="match status" value="1"/>
</dbReference>
<gene>
    <name evidence="6" type="ORF">BRADI_4g12735v3</name>
</gene>
<feature type="domain" description="NB-ARC" evidence="3">
    <location>
        <begin position="401"/>
        <end position="563"/>
    </location>
</feature>
<dbReference type="FunFam" id="1.10.10.10:FF:000322">
    <property type="entry name" value="Probable disease resistance protein At1g63360"/>
    <property type="match status" value="1"/>
</dbReference>
<dbReference type="PRINTS" id="PR00364">
    <property type="entry name" value="DISEASERSIST"/>
</dbReference>
<accession>A0A2K2CMC7</accession>
<dbReference type="InterPro" id="IPR027417">
    <property type="entry name" value="P-loop_NTPase"/>
</dbReference>
<evidence type="ECO:0000313" key="6">
    <source>
        <dbReference type="EMBL" id="PNT63182.1"/>
    </source>
</evidence>
<dbReference type="Gene3D" id="3.80.10.10">
    <property type="entry name" value="Ribonuclease Inhibitor"/>
    <property type="match status" value="1"/>
</dbReference>
<dbReference type="AlphaFoldDB" id="A0A2K2CMC7"/>
<protein>
    <submittedName>
        <fullName evidence="6 7">Uncharacterized protein</fullName>
    </submittedName>
</protein>
<reference evidence="7" key="3">
    <citation type="submission" date="2018-08" db="UniProtKB">
        <authorList>
            <consortium name="EnsemblPlants"/>
        </authorList>
    </citation>
    <scope>IDENTIFICATION</scope>
    <source>
        <strain evidence="7">cv. Bd21</strain>
    </source>
</reference>
<dbReference type="GO" id="GO:0043531">
    <property type="term" value="F:ADP binding"/>
    <property type="evidence" value="ECO:0007669"/>
    <property type="project" value="InterPro"/>
</dbReference>
<dbReference type="InterPro" id="IPR002182">
    <property type="entry name" value="NB-ARC"/>
</dbReference>
<dbReference type="PANTHER" id="PTHR23155">
    <property type="entry name" value="DISEASE RESISTANCE PROTEIN RP"/>
    <property type="match status" value="1"/>
</dbReference>
<feature type="domain" description="Disease resistance R13L4/SHOC-2-like LRR" evidence="5">
    <location>
        <begin position="2"/>
        <end position="201"/>
    </location>
</feature>
<sequence length="1140" mass="128803">MKHLGSILGKCQNLQSLILDDASGSSSMSILCDGLSRVSPSPVHLQRIEVFPQACIFPSLPKWLGQLNSLCVLKIAVRELSKEDMDILKRLPALTAFSLYVGITPAEQIVFDKGFKVLWYFKFTCTALCMAFSEGTMSNVQRLKLRFNADKLEKYDPVRAGFEHLTGLKEISAKIGCIGADESDSKSALMDIFRKHPSRPIFNVQLVDRIIQGDKHKRVHMRVSLPREELSSYPQILGGKKRWRQMNVHLTKTLRGVTFFNCIYAEPLRGVTYLIMKLPLNLGDDLEFIKREMRQMSSIIEGNKEDDLEEEWVPQLQELVYDIEDYICIYSLLRTRLSVHIIPHMSHMKHLKGRIMSIQNWRHADISSKIIDTGSTAMPRSFPGTSPRCYVRQDDLIGIENPRDELLQLLIHADDRQPWMISIVGCRGSGKSTLAAVVYNDHRVCQEFDGRAWVVASECRNSGDLLDEIFQQLDPENKTTRSIYGLTCILQDRRCLVVIDQAERGEIWYDISRAFPPDSRIIVTTSVQSVVATAAGFFSSHSYIYAMQGLGDADSRKLFWRKVYGFDTEPAPALVDGSASIFKKCDGLPLALVSVANYVREHHQGGRIQRFGTNYQEAFGQMNRVFVQCFNSLPDNGHRTCLLSLSIFPHGHQINRKSVIRRWIAEGLVAGNAEHTAEEVAAARFSELINRSIIEPVLIGNNSKVKRCRVNGAMLEFVVNKAISKNFATLIRKDEPVSYTNPHPIRRLSVQGDGGTTGSGSIATGIGLSFIRSLTINNSEAFDFQRSKLLRVLDLERCKGLDDIVLDAVCQLLILKYLSLRGSDVRKIPKRIRRLRHLETLDIRGTKVNNLPMEAMMLPRLVHLFGRFELPEELRYEMEKSKLQKFLSEESRLQTLSGFVMEKNGGLESIVLHMSSLRKVKIWCKRYPCSTSAIEYDVSSIQKLFAGSNNALESISIDSDSYPTNFLHSLQGPCRISSIKLRGTLLQLPKFLSSVDSTLSELQLSFTGLSCEELSVLQNLRCLLYLKLSEVRQGLIGGIFEVRSGGFPSLERLCLEAPMLPEVHIKQGAMNNLTSLRLLCLPEYAGWRNVKGIEHLHRLKEVVLHHSVDAVGLEAWKQTAVKHENRPKVSREVVESIIPW</sequence>
<dbReference type="SUPFAM" id="SSF52047">
    <property type="entry name" value="RNI-like"/>
    <property type="match status" value="1"/>
</dbReference>
<feature type="domain" description="Disease resistance R13L4/SHOC-2-like LRR" evidence="5">
    <location>
        <begin position="771"/>
        <end position="1128"/>
    </location>
</feature>
<dbReference type="InterPro" id="IPR044974">
    <property type="entry name" value="Disease_R_plants"/>
</dbReference>
<evidence type="ECO:0000313" key="8">
    <source>
        <dbReference type="Proteomes" id="UP000008810"/>
    </source>
</evidence>
<dbReference type="GO" id="GO:0002758">
    <property type="term" value="P:innate immune response-activating signaling pathway"/>
    <property type="evidence" value="ECO:0007669"/>
    <property type="project" value="UniProtKB-ARBA"/>
</dbReference>
<evidence type="ECO:0000259" key="3">
    <source>
        <dbReference type="Pfam" id="PF00931"/>
    </source>
</evidence>
<dbReference type="OrthoDB" id="655162at2759"/>
<dbReference type="EnsemblPlants" id="PNT63182">
    <property type="protein sequence ID" value="PNT63182"/>
    <property type="gene ID" value="BRADI_4g12735v3"/>
</dbReference>
<dbReference type="InParanoid" id="A0A2K2CMC7"/>
<organism evidence="6">
    <name type="scientific">Brachypodium distachyon</name>
    <name type="common">Purple false brome</name>
    <name type="synonym">Trachynia distachya</name>
    <dbReference type="NCBI Taxonomy" id="15368"/>
    <lineage>
        <taxon>Eukaryota</taxon>
        <taxon>Viridiplantae</taxon>
        <taxon>Streptophyta</taxon>
        <taxon>Embryophyta</taxon>
        <taxon>Tracheophyta</taxon>
        <taxon>Spermatophyta</taxon>
        <taxon>Magnoliopsida</taxon>
        <taxon>Liliopsida</taxon>
        <taxon>Poales</taxon>
        <taxon>Poaceae</taxon>
        <taxon>BOP clade</taxon>
        <taxon>Pooideae</taxon>
        <taxon>Stipodae</taxon>
        <taxon>Brachypodieae</taxon>
        <taxon>Brachypodium</taxon>
    </lineage>
</organism>
<dbReference type="STRING" id="15368.A0A2K2CMC7"/>
<evidence type="ECO:0000313" key="7">
    <source>
        <dbReference type="EnsemblPlants" id="PNT63182"/>
    </source>
</evidence>
<dbReference type="SUPFAM" id="SSF52058">
    <property type="entry name" value="L domain-like"/>
    <property type="match status" value="1"/>
</dbReference>
<evidence type="ECO:0000256" key="2">
    <source>
        <dbReference type="ARBA" id="ARBA00022821"/>
    </source>
</evidence>
<feature type="domain" description="Disease resistance protein winged helix" evidence="4">
    <location>
        <begin position="647"/>
        <end position="717"/>
    </location>
</feature>
<name>A0A2K2CMC7_BRADI</name>
<proteinExistence type="predicted"/>
<dbReference type="PANTHER" id="PTHR23155:SF1227">
    <property type="entry name" value="OS11G0462500 PROTEIN"/>
    <property type="match status" value="1"/>
</dbReference>
<keyword evidence="8" id="KW-1185">Reference proteome</keyword>
<dbReference type="InterPro" id="IPR055414">
    <property type="entry name" value="LRR_R13L4/SHOC2-like"/>
</dbReference>
<reference evidence="6 7" key="1">
    <citation type="journal article" date="2010" name="Nature">
        <title>Genome sequencing and analysis of the model grass Brachypodium distachyon.</title>
        <authorList>
            <consortium name="International Brachypodium Initiative"/>
        </authorList>
    </citation>
    <scope>NUCLEOTIDE SEQUENCE [LARGE SCALE GENOMIC DNA]</scope>
    <source>
        <strain evidence="6 7">Bd21</strain>
    </source>
</reference>